<dbReference type="InterPro" id="IPR005467">
    <property type="entry name" value="His_kinase_dom"/>
</dbReference>
<dbReference type="PROSITE" id="PS50112">
    <property type="entry name" value="PAS"/>
    <property type="match status" value="1"/>
</dbReference>
<dbReference type="InterPro" id="IPR004358">
    <property type="entry name" value="Sig_transdc_His_kin-like_C"/>
</dbReference>
<dbReference type="HOGENOM" id="CLU_018434_0_0_0"/>
<dbReference type="GO" id="GO:0005886">
    <property type="term" value="C:plasma membrane"/>
    <property type="evidence" value="ECO:0007669"/>
    <property type="project" value="UniProtKB-SubCell"/>
</dbReference>
<keyword evidence="8" id="KW-0418">Kinase</keyword>
<gene>
    <name evidence="15" type="ordered locus">DICTH_0585</name>
</gene>
<comment type="subcellular location">
    <subcellularLocation>
        <location evidence="2">Cell membrane</location>
    </subcellularLocation>
</comment>
<dbReference type="AlphaFoldDB" id="B5YD58"/>
<dbReference type="eggNOG" id="COG5002">
    <property type="taxonomic scope" value="Bacteria"/>
</dbReference>
<keyword evidence="12" id="KW-1133">Transmembrane helix</keyword>
<dbReference type="CDD" id="cd00075">
    <property type="entry name" value="HATPase"/>
    <property type="match status" value="1"/>
</dbReference>
<evidence type="ECO:0000256" key="7">
    <source>
        <dbReference type="ARBA" id="ARBA00022741"/>
    </source>
</evidence>
<dbReference type="SUPFAM" id="SSF55874">
    <property type="entry name" value="ATPase domain of HSP90 chaperone/DNA topoisomerase II/histidine kinase"/>
    <property type="match status" value="1"/>
</dbReference>
<evidence type="ECO:0000256" key="9">
    <source>
        <dbReference type="ARBA" id="ARBA00022840"/>
    </source>
</evidence>
<evidence type="ECO:0000256" key="8">
    <source>
        <dbReference type="ARBA" id="ARBA00022777"/>
    </source>
</evidence>
<dbReference type="PRINTS" id="PR00344">
    <property type="entry name" value="BCTRLSENSOR"/>
</dbReference>
<dbReference type="Gene3D" id="3.30.565.10">
    <property type="entry name" value="Histidine kinase-like ATPase, C-terminal domain"/>
    <property type="match status" value="1"/>
</dbReference>
<evidence type="ECO:0000256" key="11">
    <source>
        <dbReference type="ARBA" id="ARBA00023136"/>
    </source>
</evidence>
<dbReference type="RefSeq" id="WP_012547257.1">
    <property type="nucleotide sequence ID" value="NC_011297.1"/>
</dbReference>
<feature type="transmembrane region" description="Helical" evidence="12">
    <location>
        <begin position="74"/>
        <end position="104"/>
    </location>
</feature>
<feature type="domain" description="Histidine kinase" evidence="13">
    <location>
        <begin position="474"/>
        <end position="689"/>
    </location>
</feature>
<organism evidence="15 16">
    <name type="scientific">Dictyoglomus thermophilum (strain ATCC 35947 / DSM 3960 / H-6-12)</name>
    <dbReference type="NCBI Taxonomy" id="309799"/>
    <lineage>
        <taxon>Bacteria</taxon>
        <taxon>Pseudomonadati</taxon>
        <taxon>Dictyoglomota</taxon>
        <taxon>Dictyoglomia</taxon>
        <taxon>Dictyoglomales</taxon>
        <taxon>Dictyoglomaceae</taxon>
        <taxon>Dictyoglomus</taxon>
    </lineage>
</organism>
<keyword evidence="12" id="KW-0812">Transmembrane</keyword>
<dbReference type="SUPFAM" id="SSF47384">
    <property type="entry name" value="Homodimeric domain of signal transducing histidine kinase"/>
    <property type="match status" value="1"/>
</dbReference>
<dbReference type="PANTHER" id="PTHR43711">
    <property type="entry name" value="TWO-COMPONENT HISTIDINE KINASE"/>
    <property type="match status" value="1"/>
</dbReference>
<dbReference type="Pfam" id="PF02518">
    <property type="entry name" value="HATPase_c"/>
    <property type="match status" value="1"/>
</dbReference>
<evidence type="ECO:0000313" key="15">
    <source>
        <dbReference type="EMBL" id="ACI18625.1"/>
    </source>
</evidence>
<dbReference type="PANTHER" id="PTHR43711:SF30">
    <property type="entry name" value="HISTIDINE KINASE"/>
    <property type="match status" value="1"/>
</dbReference>
<dbReference type="InterPro" id="IPR036890">
    <property type="entry name" value="HATPase_C_sf"/>
</dbReference>
<dbReference type="GO" id="GO:0000155">
    <property type="term" value="F:phosphorelay sensor kinase activity"/>
    <property type="evidence" value="ECO:0007669"/>
    <property type="project" value="InterPro"/>
</dbReference>
<reference evidence="15 16" key="1">
    <citation type="journal article" date="2014" name="Genome Announc.">
        <title>Complete Genome Sequence of the Extreme Thermophile Dictyoglomus thermophilum H-6-12.</title>
        <authorList>
            <person name="Coil D.A."/>
            <person name="Badger J.H."/>
            <person name="Forberger H.C."/>
            <person name="Riggs F."/>
            <person name="Madupu R."/>
            <person name="Fedorova N."/>
            <person name="Ward N."/>
            <person name="Robb F.T."/>
            <person name="Eisen J.A."/>
        </authorList>
    </citation>
    <scope>NUCLEOTIDE SEQUENCE [LARGE SCALE GENOMIC DNA]</scope>
    <source>
        <strain evidence="16">ATCC 35947 / DSM 3960 / H-6-12</strain>
    </source>
</reference>
<feature type="domain" description="PAS" evidence="14">
    <location>
        <begin position="343"/>
        <end position="384"/>
    </location>
</feature>
<dbReference type="Pfam" id="PF00512">
    <property type="entry name" value="HisKA"/>
    <property type="match status" value="1"/>
</dbReference>
<feature type="transmembrane region" description="Helical" evidence="12">
    <location>
        <begin position="12"/>
        <end position="29"/>
    </location>
</feature>
<feature type="transmembrane region" description="Helical" evidence="12">
    <location>
        <begin position="146"/>
        <end position="164"/>
    </location>
</feature>
<dbReference type="Gene3D" id="3.30.450.20">
    <property type="entry name" value="PAS domain"/>
    <property type="match status" value="1"/>
</dbReference>
<dbReference type="InterPro" id="IPR036097">
    <property type="entry name" value="HisK_dim/P_sf"/>
</dbReference>
<evidence type="ECO:0000259" key="14">
    <source>
        <dbReference type="PROSITE" id="PS50112"/>
    </source>
</evidence>
<dbReference type="InterPro" id="IPR029016">
    <property type="entry name" value="GAF-like_dom_sf"/>
</dbReference>
<dbReference type="CDD" id="cd00082">
    <property type="entry name" value="HisKA"/>
    <property type="match status" value="1"/>
</dbReference>
<keyword evidence="16" id="KW-1185">Reference proteome</keyword>
<dbReference type="Pfam" id="PF01590">
    <property type="entry name" value="GAF"/>
    <property type="match status" value="1"/>
</dbReference>
<dbReference type="eggNOG" id="COG2203">
    <property type="taxonomic scope" value="Bacteria"/>
</dbReference>
<name>B5YD58_DICT6</name>
<feature type="transmembrane region" description="Helical" evidence="12">
    <location>
        <begin position="116"/>
        <end position="139"/>
    </location>
</feature>
<evidence type="ECO:0000256" key="12">
    <source>
        <dbReference type="SAM" id="Phobius"/>
    </source>
</evidence>
<dbReference type="Gene3D" id="1.10.287.130">
    <property type="match status" value="1"/>
</dbReference>
<dbReference type="GO" id="GO:0005524">
    <property type="term" value="F:ATP binding"/>
    <property type="evidence" value="ECO:0007669"/>
    <property type="project" value="UniProtKB-KW"/>
</dbReference>
<evidence type="ECO:0000256" key="6">
    <source>
        <dbReference type="ARBA" id="ARBA00022679"/>
    </source>
</evidence>
<dbReference type="SMART" id="SM00065">
    <property type="entry name" value="GAF"/>
    <property type="match status" value="1"/>
</dbReference>
<evidence type="ECO:0000313" key="16">
    <source>
        <dbReference type="Proteomes" id="UP000001733"/>
    </source>
</evidence>
<keyword evidence="7" id="KW-0547">Nucleotide-binding</keyword>
<dbReference type="InterPro" id="IPR003594">
    <property type="entry name" value="HATPase_dom"/>
</dbReference>
<keyword evidence="10" id="KW-0902">Two-component regulatory system</keyword>
<dbReference type="KEGG" id="dth:DICTH_0585"/>
<dbReference type="InterPro" id="IPR003018">
    <property type="entry name" value="GAF"/>
</dbReference>
<dbReference type="SMART" id="SM00387">
    <property type="entry name" value="HATPase_c"/>
    <property type="match status" value="1"/>
</dbReference>
<evidence type="ECO:0000259" key="13">
    <source>
        <dbReference type="PROSITE" id="PS50109"/>
    </source>
</evidence>
<sequence>MVKTYYNETKERLLSLFRALLLFIALLLVKFDIIPPINQSIFNIFLVFSSIYILITTIFPVYKYPIFYKHEIFTAIDVILVAILVYLTGGISSDLYLFLIFPIVSSAFRYDFRSAILSAILVTLVFILFGIIQGVNIILSNTYIRVVELGVIAIVLALFLNYIGRESLKLEQKINEMKIFSEIIKTVNSSLETKEILSLILDSAVKLLGADGGTIFLKDKDTGDLIFERAIGEKGELLEGKKLSKGEGIVGWVVENGTPIIINNPQKDPRFSSYYDKLSGFKTGSIICAPLKVGDEVLGAIEVINSNRNRKFTEYELDMLMNLAYETSVALNKAILYNEVNLEREKMKKILENVGDGLVILDGRKRLSMFNNVAEEIFKLSPEQKEKRCTEVLKCRNLSGELMCSECPLDKMVFQGLSLMQYEMKVWNGEKEIILGCNLSSTWEGRKVTNFILALRDISLAKELDRMKSEFVANVSHELKTPLTAIKGYSELLIKMNLPPEKVRNYYQIIYKESERLTQLINDLLEVSRIESGKIELKKEMVEIRKVIKERATFFQTQTSKHTIVLQFPEYPTFILGDNARLAQVFHNLLDNAIKYSPNGGNIWVRVSDKMEDIVIEVQDQGIGIPPEHLPHIFDRFYRVDSSLRKSTSGTGLGLSIVKSIIEAHGGKISVASKVGEGTTFTIRLPRRFSLVDPLTGTLSLPYFFPLLWREMYKVQGPFAFGRIYYEFEGLISDNVRKNTIYNLANRLKERLRPNDLIGHGFNRFYLFTRTVMDIEEKVSHIPLGDMGDLKVHLKFLTSVNNSIEDVVRLVNEDF</sequence>
<dbReference type="SMART" id="SM00388">
    <property type="entry name" value="HisKA"/>
    <property type="match status" value="1"/>
</dbReference>
<keyword evidence="11 12" id="KW-0472">Membrane</keyword>
<proteinExistence type="predicted"/>
<keyword evidence="9" id="KW-0067">ATP-binding</keyword>
<evidence type="ECO:0000256" key="2">
    <source>
        <dbReference type="ARBA" id="ARBA00004236"/>
    </source>
</evidence>
<dbReference type="InterPro" id="IPR003661">
    <property type="entry name" value="HisK_dim/P_dom"/>
</dbReference>
<dbReference type="Gene3D" id="3.30.450.40">
    <property type="match status" value="1"/>
</dbReference>
<protein>
    <recommendedName>
        <fullName evidence="3">histidine kinase</fullName>
        <ecNumber evidence="3">2.7.13.3</ecNumber>
    </recommendedName>
</protein>
<dbReference type="Proteomes" id="UP000001733">
    <property type="component" value="Chromosome"/>
</dbReference>
<evidence type="ECO:0000256" key="5">
    <source>
        <dbReference type="ARBA" id="ARBA00022553"/>
    </source>
</evidence>
<dbReference type="STRING" id="309799.DICTH_0585"/>
<keyword evidence="6 15" id="KW-0808">Transferase</keyword>
<evidence type="ECO:0000256" key="3">
    <source>
        <dbReference type="ARBA" id="ARBA00012438"/>
    </source>
</evidence>
<evidence type="ECO:0000256" key="10">
    <source>
        <dbReference type="ARBA" id="ARBA00023012"/>
    </source>
</evidence>
<feature type="transmembrane region" description="Helical" evidence="12">
    <location>
        <begin position="41"/>
        <end position="62"/>
    </location>
</feature>
<dbReference type="InterPro" id="IPR050736">
    <property type="entry name" value="Sensor_HK_Regulatory"/>
</dbReference>
<dbReference type="FunFam" id="1.10.287.130:FF:000008">
    <property type="entry name" value="Two-component sensor histidine kinase"/>
    <property type="match status" value="1"/>
</dbReference>
<dbReference type="EMBL" id="CP001146">
    <property type="protein sequence ID" value="ACI18625.1"/>
    <property type="molecule type" value="Genomic_DNA"/>
</dbReference>
<evidence type="ECO:0000256" key="4">
    <source>
        <dbReference type="ARBA" id="ARBA00022475"/>
    </source>
</evidence>
<accession>B5YD58</accession>
<dbReference type="PaxDb" id="309799-DICTH_0585"/>
<dbReference type="SUPFAM" id="SSF55781">
    <property type="entry name" value="GAF domain-like"/>
    <property type="match status" value="1"/>
</dbReference>
<dbReference type="EC" id="2.7.13.3" evidence="3"/>
<keyword evidence="5" id="KW-0597">Phosphoprotein</keyword>
<keyword evidence="4" id="KW-1003">Cell membrane</keyword>
<comment type="catalytic activity">
    <reaction evidence="1">
        <text>ATP + protein L-histidine = ADP + protein N-phospho-L-histidine.</text>
        <dbReference type="EC" id="2.7.13.3"/>
    </reaction>
</comment>
<dbReference type="FunFam" id="3.30.565.10:FF:000302">
    <property type="entry name" value="GAF sensor signal transduction histidine kinase"/>
    <property type="match status" value="1"/>
</dbReference>
<evidence type="ECO:0000256" key="1">
    <source>
        <dbReference type="ARBA" id="ARBA00000085"/>
    </source>
</evidence>
<dbReference type="InterPro" id="IPR000014">
    <property type="entry name" value="PAS"/>
</dbReference>
<dbReference type="PROSITE" id="PS50109">
    <property type="entry name" value="HIS_KIN"/>
    <property type="match status" value="1"/>
</dbReference>